<keyword evidence="1 3" id="KW-0378">Hydrolase</keyword>
<evidence type="ECO:0000256" key="1">
    <source>
        <dbReference type="ARBA" id="ARBA00022801"/>
    </source>
</evidence>
<protein>
    <submittedName>
        <fullName evidence="3">Carbon-nitrogen hydrolase family protein</fullName>
    </submittedName>
</protein>
<proteinExistence type="predicted"/>
<name>A0ABM8A7E1_STRNI</name>
<accession>A0ABM8A7E1</accession>
<dbReference type="PROSITE" id="PS50263">
    <property type="entry name" value="CN_HYDROLASE"/>
    <property type="match status" value="1"/>
</dbReference>
<organism evidence="3 4">
    <name type="scientific">Streptomyces nigrescens</name>
    <dbReference type="NCBI Taxonomy" id="1920"/>
    <lineage>
        <taxon>Bacteria</taxon>
        <taxon>Bacillati</taxon>
        <taxon>Actinomycetota</taxon>
        <taxon>Actinomycetes</taxon>
        <taxon>Kitasatosporales</taxon>
        <taxon>Streptomycetaceae</taxon>
        <taxon>Streptomyces</taxon>
    </lineage>
</organism>
<sequence length="275" mass="28871">MNVPGVVAAGETVVPPRPGDVVSGAAVGKPSMKWAGMLRFMKIATAQFTCVPADISANVQQMASLADEARVQGAELVVFPELALTGYELEAVRARRDLWVQPDDPRLDAVRASGVASVINGVAATEGERPVIETLVFGADGELLTTYRKQHLFQHEQDVFAVGQRDGRFECGGLRFALATCFDNHFSELVARGAADGCQVHLASSLYGTGGGVEELATVYPDIAKNFGLYVVMANHVGPAGEWTGCGRSALWAPGGALLAQADAATPMVVTAEIG</sequence>
<dbReference type="InterPro" id="IPR036526">
    <property type="entry name" value="C-N_Hydrolase_sf"/>
</dbReference>
<dbReference type="EMBL" id="AP026074">
    <property type="protein sequence ID" value="BDM74515.1"/>
    <property type="molecule type" value="Genomic_DNA"/>
</dbReference>
<keyword evidence="3" id="KW-0614">Plasmid</keyword>
<keyword evidence="4" id="KW-1185">Reference proteome</keyword>
<geneLocation type="plasmid" evidence="3 4">
    <name>SNP1</name>
</geneLocation>
<dbReference type="Pfam" id="PF00795">
    <property type="entry name" value="CN_hydrolase"/>
    <property type="match status" value="1"/>
</dbReference>
<evidence type="ECO:0000259" key="2">
    <source>
        <dbReference type="PROSITE" id="PS50263"/>
    </source>
</evidence>
<dbReference type="InterPro" id="IPR003010">
    <property type="entry name" value="C-N_Hydrolase"/>
</dbReference>
<dbReference type="SUPFAM" id="SSF56317">
    <property type="entry name" value="Carbon-nitrogen hydrolase"/>
    <property type="match status" value="1"/>
</dbReference>
<evidence type="ECO:0000313" key="3">
    <source>
        <dbReference type="EMBL" id="BDM74515.1"/>
    </source>
</evidence>
<dbReference type="Gene3D" id="3.60.110.10">
    <property type="entry name" value="Carbon-nitrogen hydrolase"/>
    <property type="match status" value="1"/>
</dbReference>
<dbReference type="InterPro" id="IPR050345">
    <property type="entry name" value="Aliph_Amidase/BUP"/>
</dbReference>
<dbReference type="CDD" id="cd07197">
    <property type="entry name" value="nitrilase"/>
    <property type="match status" value="1"/>
</dbReference>
<dbReference type="PANTHER" id="PTHR43674:SF2">
    <property type="entry name" value="BETA-UREIDOPROPIONASE"/>
    <property type="match status" value="1"/>
</dbReference>
<feature type="domain" description="CN hydrolase" evidence="2">
    <location>
        <begin position="41"/>
        <end position="275"/>
    </location>
</feature>
<dbReference type="GO" id="GO:0016787">
    <property type="term" value="F:hydrolase activity"/>
    <property type="evidence" value="ECO:0007669"/>
    <property type="project" value="UniProtKB-KW"/>
</dbReference>
<gene>
    <name evidence="3" type="ORF">HEK616_80020</name>
</gene>
<reference evidence="3" key="1">
    <citation type="submission" date="2022-06" db="EMBL/GenBank/DDBJ databases">
        <title>Complete genome sequence of Streptomyces nigrescens HEK616.</title>
        <authorList>
            <person name="Asamizu S."/>
            <person name="Onaka H."/>
        </authorList>
    </citation>
    <scope>NUCLEOTIDE SEQUENCE</scope>
    <source>
        <strain evidence="3">HEK616</strain>
        <plasmid evidence="3">SNP1</plasmid>
    </source>
</reference>
<evidence type="ECO:0000313" key="4">
    <source>
        <dbReference type="Proteomes" id="UP001059597"/>
    </source>
</evidence>
<dbReference type="PANTHER" id="PTHR43674">
    <property type="entry name" value="NITRILASE C965.09-RELATED"/>
    <property type="match status" value="1"/>
</dbReference>
<dbReference type="Proteomes" id="UP001059597">
    <property type="component" value="Plasmid SNP1"/>
</dbReference>